<dbReference type="SUPFAM" id="SSF101936">
    <property type="entry name" value="DNA-binding pseudobarrel domain"/>
    <property type="match status" value="1"/>
</dbReference>
<reference evidence="7 8" key="1">
    <citation type="journal article" date="2020" name="Mol. Biol. Evol.">
        <title>Distinct Expression and Methylation Patterns for Genes with Different Fates following a Single Whole-Genome Duplication in Flowering Plants.</title>
        <authorList>
            <person name="Shi T."/>
            <person name="Rahmani R.S."/>
            <person name="Gugger P.F."/>
            <person name="Wang M."/>
            <person name="Li H."/>
            <person name="Zhang Y."/>
            <person name="Li Z."/>
            <person name="Wang Q."/>
            <person name="Van de Peer Y."/>
            <person name="Marchal K."/>
            <person name="Chen J."/>
        </authorList>
    </citation>
    <scope>NUCLEOTIDE SEQUENCE [LARGE SCALE GENOMIC DNA]</scope>
    <source>
        <tissue evidence="7">Leaf</tissue>
    </source>
</reference>
<evidence type="ECO:0000256" key="3">
    <source>
        <dbReference type="ARBA" id="ARBA00023125"/>
    </source>
</evidence>
<gene>
    <name evidence="7" type="ORF">HUJ06_000733</name>
</gene>
<evidence type="ECO:0000259" key="6">
    <source>
        <dbReference type="PROSITE" id="PS50863"/>
    </source>
</evidence>
<accession>A0A822ZD66</accession>
<dbReference type="GO" id="GO:0005634">
    <property type="term" value="C:nucleus"/>
    <property type="evidence" value="ECO:0007669"/>
    <property type="project" value="UniProtKB-SubCell"/>
</dbReference>
<keyword evidence="3" id="KW-0238">DNA-binding</keyword>
<evidence type="ECO:0000313" key="7">
    <source>
        <dbReference type="EMBL" id="DAD42503.1"/>
    </source>
</evidence>
<name>A0A822ZD66_NELNU</name>
<keyword evidence="8" id="KW-1185">Reference proteome</keyword>
<evidence type="ECO:0000256" key="5">
    <source>
        <dbReference type="ARBA" id="ARBA00023242"/>
    </source>
</evidence>
<keyword evidence="2" id="KW-0805">Transcription regulation</keyword>
<dbReference type="CDD" id="cd10017">
    <property type="entry name" value="B3_DNA"/>
    <property type="match status" value="1"/>
</dbReference>
<keyword evidence="5" id="KW-0539">Nucleus</keyword>
<evidence type="ECO:0000256" key="2">
    <source>
        <dbReference type="ARBA" id="ARBA00023015"/>
    </source>
</evidence>
<proteinExistence type="predicted"/>
<dbReference type="InterPro" id="IPR044837">
    <property type="entry name" value="REM16-like"/>
</dbReference>
<evidence type="ECO:0000313" key="8">
    <source>
        <dbReference type="Proteomes" id="UP000607653"/>
    </source>
</evidence>
<dbReference type="Proteomes" id="UP000607653">
    <property type="component" value="Unassembled WGS sequence"/>
</dbReference>
<dbReference type="Gene3D" id="2.40.330.10">
    <property type="entry name" value="DNA-binding pseudobarrel domain"/>
    <property type="match status" value="1"/>
</dbReference>
<dbReference type="InterPro" id="IPR003340">
    <property type="entry name" value="B3_DNA-bd"/>
</dbReference>
<evidence type="ECO:0000256" key="4">
    <source>
        <dbReference type="ARBA" id="ARBA00023163"/>
    </source>
</evidence>
<keyword evidence="4" id="KW-0804">Transcription</keyword>
<protein>
    <recommendedName>
        <fullName evidence="6">TF-B3 domain-containing protein</fullName>
    </recommendedName>
</protein>
<dbReference type="AlphaFoldDB" id="A0A822ZD66"/>
<dbReference type="EMBL" id="DUZY01000006">
    <property type="protein sequence ID" value="DAD42503.1"/>
    <property type="molecule type" value="Genomic_DNA"/>
</dbReference>
<dbReference type="SMART" id="SM01019">
    <property type="entry name" value="B3"/>
    <property type="match status" value="1"/>
</dbReference>
<evidence type="ECO:0000256" key="1">
    <source>
        <dbReference type="ARBA" id="ARBA00004123"/>
    </source>
</evidence>
<sequence>MLLIQHIKRSFAKYLPKHQEQIVLRVPEGGRWEVNYYYTERNKGLYGGWSAFSRDNNLIEGDYCVFELVNELEMMVYIFR</sequence>
<dbReference type="GO" id="GO:0003677">
    <property type="term" value="F:DNA binding"/>
    <property type="evidence" value="ECO:0007669"/>
    <property type="project" value="UniProtKB-KW"/>
</dbReference>
<comment type="caution">
    <text evidence="7">The sequence shown here is derived from an EMBL/GenBank/DDBJ whole genome shotgun (WGS) entry which is preliminary data.</text>
</comment>
<feature type="domain" description="TF-B3" evidence="6">
    <location>
        <begin position="1"/>
        <end position="80"/>
    </location>
</feature>
<dbReference type="Pfam" id="PF02362">
    <property type="entry name" value="B3"/>
    <property type="match status" value="1"/>
</dbReference>
<dbReference type="PANTHER" id="PTHR31391:SF160">
    <property type="entry name" value="B3 DOMAIN-CONTAINING PROTEIN OS01G0723500-LIKE ISOFORM X1"/>
    <property type="match status" value="1"/>
</dbReference>
<dbReference type="PROSITE" id="PS50863">
    <property type="entry name" value="B3"/>
    <property type="match status" value="1"/>
</dbReference>
<dbReference type="PANTHER" id="PTHR31391">
    <property type="entry name" value="B3 DOMAIN-CONTAINING PROTEIN OS11G0197600-RELATED"/>
    <property type="match status" value="1"/>
</dbReference>
<organism evidence="7 8">
    <name type="scientific">Nelumbo nucifera</name>
    <name type="common">Sacred lotus</name>
    <dbReference type="NCBI Taxonomy" id="4432"/>
    <lineage>
        <taxon>Eukaryota</taxon>
        <taxon>Viridiplantae</taxon>
        <taxon>Streptophyta</taxon>
        <taxon>Embryophyta</taxon>
        <taxon>Tracheophyta</taxon>
        <taxon>Spermatophyta</taxon>
        <taxon>Magnoliopsida</taxon>
        <taxon>Proteales</taxon>
        <taxon>Nelumbonaceae</taxon>
        <taxon>Nelumbo</taxon>
    </lineage>
</organism>
<dbReference type="InterPro" id="IPR015300">
    <property type="entry name" value="DNA-bd_pseudobarrel_sf"/>
</dbReference>
<comment type="subcellular location">
    <subcellularLocation>
        <location evidence="1">Nucleus</location>
    </subcellularLocation>
</comment>